<dbReference type="SUPFAM" id="SSF54427">
    <property type="entry name" value="NTF2-like"/>
    <property type="match status" value="1"/>
</dbReference>
<dbReference type="PANTHER" id="PTHR43539:SF68">
    <property type="entry name" value="FLAVIN-BINDING MONOOXYGENASE-LIKE PROTEIN (AFU_ORTHOLOGUE AFUA_4G09220)"/>
    <property type="match status" value="1"/>
</dbReference>
<evidence type="ECO:0000313" key="3">
    <source>
        <dbReference type="EMBL" id="BBY17940.1"/>
    </source>
</evidence>
<accession>A0AAD1MUR3</accession>
<evidence type="ECO:0000313" key="4">
    <source>
        <dbReference type="Proteomes" id="UP000466607"/>
    </source>
</evidence>
<dbReference type="InterPro" id="IPR036188">
    <property type="entry name" value="FAD/NAD-bd_sf"/>
</dbReference>
<feature type="region of interest" description="Disordered" evidence="2">
    <location>
        <begin position="141"/>
        <end position="166"/>
    </location>
</feature>
<dbReference type="Gene3D" id="3.10.450.50">
    <property type="match status" value="1"/>
</dbReference>
<evidence type="ECO:0000256" key="2">
    <source>
        <dbReference type="SAM" id="MobiDB-lite"/>
    </source>
</evidence>
<name>A0AAD1MUR3_9MYCO</name>
<evidence type="ECO:0000256" key="1">
    <source>
        <dbReference type="ARBA" id="ARBA00023002"/>
    </source>
</evidence>
<dbReference type="InterPro" id="IPR032710">
    <property type="entry name" value="NTF2-like_dom_sf"/>
</dbReference>
<protein>
    <submittedName>
        <fullName evidence="3">FAD-dependent oxidoreductase</fullName>
    </submittedName>
</protein>
<dbReference type="AlphaFoldDB" id="A0AAD1MUR3"/>
<proteinExistence type="predicted"/>
<dbReference type="GO" id="GO:0004497">
    <property type="term" value="F:monooxygenase activity"/>
    <property type="evidence" value="ECO:0007669"/>
    <property type="project" value="TreeGrafter"/>
</dbReference>
<dbReference type="Pfam" id="PF13738">
    <property type="entry name" value="Pyr_redox_3"/>
    <property type="match status" value="1"/>
</dbReference>
<dbReference type="GO" id="GO:0050660">
    <property type="term" value="F:flavin adenine dinucleotide binding"/>
    <property type="evidence" value="ECO:0007669"/>
    <property type="project" value="TreeGrafter"/>
</dbReference>
<dbReference type="InterPro" id="IPR050982">
    <property type="entry name" value="Auxin_biosynth/cation_transpt"/>
</dbReference>
<dbReference type="SUPFAM" id="SSF51905">
    <property type="entry name" value="FAD/NAD(P)-binding domain"/>
    <property type="match status" value="1"/>
</dbReference>
<dbReference type="Gene3D" id="3.50.50.60">
    <property type="entry name" value="FAD/NAD(P)-binding domain"/>
    <property type="match status" value="2"/>
</dbReference>
<reference evidence="3 4" key="1">
    <citation type="journal article" date="2019" name="Emerg. Microbes Infect.">
        <title>Comprehensive subspecies identification of 175 nontuberculous mycobacteria species based on 7547 genomic profiles.</title>
        <authorList>
            <person name="Matsumoto Y."/>
            <person name="Kinjo T."/>
            <person name="Motooka D."/>
            <person name="Nabeya D."/>
            <person name="Jung N."/>
            <person name="Uechi K."/>
            <person name="Horii T."/>
            <person name="Iida T."/>
            <person name="Fujita J."/>
            <person name="Nakamura S."/>
        </authorList>
    </citation>
    <scope>NUCLEOTIDE SEQUENCE [LARGE SCALE GENOMIC DNA]</scope>
    <source>
        <strain evidence="3 4">JCM 17423</strain>
    </source>
</reference>
<keyword evidence="4" id="KW-1185">Reference proteome</keyword>
<dbReference type="Proteomes" id="UP000466607">
    <property type="component" value="Chromosome"/>
</dbReference>
<dbReference type="PRINTS" id="PR00411">
    <property type="entry name" value="PNDRDTASEI"/>
</dbReference>
<keyword evidence="1" id="KW-0560">Oxidoreductase</keyword>
<gene>
    <name evidence="3" type="ORF">MLIT_35320</name>
</gene>
<dbReference type="RefSeq" id="WP_134054965.1">
    <property type="nucleotide sequence ID" value="NZ_AP022586.1"/>
</dbReference>
<organism evidence="3 4">
    <name type="scientific">Mycolicibacterium litorale</name>
    <dbReference type="NCBI Taxonomy" id="758802"/>
    <lineage>
        <taxon>Bacteria</taxon>
        <taxon>Bacillati</taxon>
        <taxon>Actinomycetota</taxon>
        <taxon>Actinomycetes</taxon>
        <taxon>Mycobacteriales</taxon>
        <taxon>Mycobacteriaceae</taxon>
        <taxon>Mycolicibacterium</taxon>
    </lineage>
</organism>
<dbReference type="EMBL" id="AP022586">
    <property type="protein sequence ID" value="BBY17940.1"/>
    <property type="molecule type" value="Genomic_DNA"/>
</dbReference>
<sequence length="613" mass="68079">MTQTLADPREPTTDLSPQQRVDAWLADFEAALAVRDIERVVGKFATDSFWRDLVAFTWNLKTLEGRDGIADMLTARLAETDPSGFRTREAPTTDGEITTAFIEFETAIGRGVGHLRLRGDAAGNDVAWTLLTTMQELKGHEERKGPSRVLGAVHGSDPDPRSWAEKRAEEEAALGRTVQPYALVIGGGQGGIALGARLRQLGVPAIVVDRHERPGDQWRKRYKSLCLHDPVWYDHLPYLPFPQNWPVFAPKDKIGDWLEFYTRVMEVPYWSKTTCLSASFDEATKTWTVEVDRDGERVTLRPTQLILATGMSGKPNVPRLAGQDVFRGEQHHSSAHPGPDRYVGKRAVVIGSNNSAHDICKALVENGVDTTMVQRSSTHIVKSDSLMDLGLGDLYSERALAAGMTTEKADLTFASLPYRIMHEFQKPIYDAIRERDKEFYERLAAAGFELDWGDDGSGLFMKYLRRGSGYYIDVGACDLVADGTIKLAHGQVSHLTEDSVVLDDGTELPADVVVYATGYGSMNGWAADLIGQDVADKVGKVWGLGSSTTKDPGPWEGEQRNMWKPTQQENLWFHGGNLHQSRHYSLYLALQLKARFEGIPTPVYGLQEVHHLS</sequence>
<dbReference type="PANTHER" id="PTHR43539">
    <property type="entry name" value="FLAVIN-BINDING MONOOXYGENASE-LIKE PROTEIN (AFU_ORTHOLOGUE AFUA_4G09220)"/>
    <property type="match status" value="1"/>
</dbReference>
<feature type="compositionally biased region" description="Basic and acidic residues" evidence="2">
    <location>
        <begin position="156"/>
        <end position="166"/>
    </location>
</feature>